<protein>
    <submittedName>
        <fullName evidence="3">VanZ family protein</fullName>
    </submittedName>
</protein>
<gene>
    <name evidence="3" type="ORF">IPJ48_15205</name>
</gene>
<reference evidence="3" key="1">
    <citation type="submission" date="2020-10" db="EMBL/GenBank/DDBJ databases">
        <title>Connecting structure to function with the recovery of over 1000 high-quality activated sludge metagenome-assembled genomes encoding full-length rRNA genes using long-read sequencing.</title>
        <authorList>
            <person name="Singleton C.M."/>
            <person name="Petriglieri F."/>
            <person name="Kristensen J.M."/>
            <person name="Kirkegaard R.H."/>
            <person name="Michaelsen T.Y."/>
            <person name="Andersen M.H."/>
            <person name="Karst S.M."/>
            <person name="Dueholm M.S."/>
            <person name="Nielsen P.H."/>
            <person name="Albertsen M."/>
        </authorList>
    </citation>
    <scope>NUCLEOTIDE SEQUENCE</scope>
    <source>
        <strain evidence="3">EsbW_18-Q3-R4-48_MAXAC.044</strain>
    </source>
</reference>
<dbReference type="Proteomes" id="UP000886602">
    <property type="component" value="Unassembled WGS sequence"/>
</dbReference>
<proteinExistence type="predicted"/>
<feature type="domain" description="VanZ-like" evidence="2">
    <location>
        <begin position="45"/>
        <end position="121"/>
    </location>
</feature>
<organism evidence="3 4">
    <name type="scientific">Candidatus Propionivibrio dominans</name>
    <dbReference type="NCBI Taxonomy" id="2954373"/>
    <lineage>
        <taxon>Bacteria</taxon>
        <taxon>Pseudomonadati</taxon>
        <taxon>Pseudomonadota</taxon>
        <taxon>Betaproteobacteria</taxon>
        <taxon>Rhodocyclales</taxon>
        <taxon>Rhodocyclaceae</taxon>
        <taxon>Propionivibrio</taxon>
    </lineage>
</organism>
<dbReference type="AlphaFoldDB" id="A0A9D7F938"/>
<dbReference type="InterPro" id="IPR006976">
    <property type="entry name" value="VanZ-like"/>
</dbReference>
<feature type="transmembrane region" description="Helical" evidence="1">
    <location>
        <begin position="45"/>
        <end position="67"/>
    </location>
</feature>
<dbReference type="Pfam" id="PF04892">
    <property type="entry name" value="VanZ"/>
    <property type="match status" value="1"/>
</dbReference>
<evidence type="ECO:0000313" key="4">
    <source>
        <dbReference type="Proteomes" id="UP000886602"/>
    </source>
</evidence>
<comment type="caution">
    <text evidence="3">The sequence shown here is derived from an EMBL/GenBank/DDBJ whole genome shotgun (WGS) entry which is preliminary data.</text>
</comment>
<sequence length="131" mass="14583">MRAFIANIFLVPKFQRLSYRCAIALYLLIIILGSIPGARQDIGQYAGGVLLHFVTYSILALLLFSGFNGSRSERALKSVLTIMAMGALDEYVQSFFPYRSADVMDWAVDVTSGIVTATVLWTLWPRIIDAE</sequence>
<evidence type="ECO:0000259" key="2">
    <source>
        <dbReference type="Pfam" id="PF04892"/>
    </source>
</evidence>
<evidence type="ECO:0000256" key="1">
    <source>
        <dbReference type="SAM" id="Phobius"/>
    </source>
</evidence>
<name>A0A9D7F938_9RHOO</name>
<dbReference type="EMBL" id="JADJNC010000028">
    <property type="protein sequence ID" value="MBK7424312.1"/>
    <property type="molecule type" value="Genomic_DNA"/>
</dbReference>
<keyword evidence="1" id="KW-0812">Transmembrane</keyword>
<feature type="transmembrane region" description="Helical" evidence="1">
    <location>
        <begin position="21"/>
        <end position="39"/>
    </location>
</feature>
<keyword evidence="1" id="KW-1133">Transmembrane helix</keyword>
<evidence type="ECO:0000313" key="3">
    <source>
        <dbReference type="EMBL" id="MBK7424312.1"/>
    </source>
</evidence>
<keyword evidence="1" id="KW-0472">Membrane</keyword>
<accession>A0A9D7F938</accession>
<dbReference type="NCBIfam" id="NF037970">
    <property type="entry name" value="vanZ_1"/>
    <property type="match status" value="1"/>
</dbReference>